<keyword evidence="12" id="KW-1185">Reference proteome</keyword>
<evidence type="ECO:0000256" key="3">
    <source>
        <dbReference type="ARBA" id="ARBA00022448"/>
    </source>
</evidence>
<evidence type="ECO:0000256" key="4">
    <source>
        <dbReference type="ARBA" id="ARBA00022475"/>
    </source>
</evidence>
<feature type="transmembrane region" description="Helical" evidence="8">
    <location>
        <begin position="909"/>
        <end position="927"/>
    </location>
</feature>
<dbReference type="InterPro" id="IPR016152">
    <property type="entry name" value="PTrfase/Anion_transptr"/>
</dbReference>
<gene>
    <name evidence="11" type="ORF">AV274_4001</name>
</gene>
<keyword evidence="7 8" id="KW-0472">Membrane</keyword>
<dbReference type="STRING" id="478820.A0A196SDT9"/>
<feature type="transmembrane region" description="Helical" evidence="8">
    <location>
        <begin position="860"/>
        <end position="883"/>
    </location>
</feature>
<feature type="transmembrane region" description="Helical" evidence="8">
    <location>
        <begin position="708"/>
        <end position="725"/>
    </location>
</feature>
<dbReference type="EMBL" id="LXWW01000264">
    <property type="protein sequence ID" value="OAO14297.1"/>
    <property type="molecule type" value="Genomic_DNA"/>
</dbReference>
<dbReference type="PRINTS" id="PR00758">
    <property type="entry name" value="ARSENICPUMP"/>
</dbReference>
<feature type="transmembrane region" description="Helical" evidence="8">
    <location>
        <begin position="1052"/>
        <end position="1081"/>
    </location>
</feature>
<keyword evidence="4" id="KW-1003">Cell membrane</keyword>
<evidence type="ECO:0000259" key="10">
    <source>
        <dbReference type="Pfam" id="PF07565"/>
    </source>
</evidence>
<comment type="similarity">
    <text evidence="2">Belongs to the CitM (TC 2.A.11) transporter family.</text>
</comment>
<dbReference type="SUPFAM" id="SSF55804">
    <property type="entry name" value="Phoshotransferase/anion transport protein"/>
    <property type="match status" value="1"/>
</dbReference>
<keyword evidence="6 8" id="KW-1133">Transmembrane helix</keyword>
<name>A0A196SDT9_BLAHN</name>
<feature type="transmembrane region" description="Helical" evidence="8">
    <location>
        <begin position="737"/>
        <end position="756"/>
    </location>
</feature>
<dbReference type="Proteomes" id="UP000078348">
    <property type="component" value="Unassembled WGS sequence"/>
</dbReference>
<dbReference type="InterPro" id="IPR013769">
    <property type="entry name" value="Band3_cytoplasmic_dom"/>
</dbReference>
<keyword evidence="3" id="KW-0813">Transport</keyword>
<feature type="transmembrane region" description="Helical" evidence="8">
    <location>
        <begin position="526"/>
        <end position="545"/>
    </location>
</feature>
<dbReference type="OrthoDB" id="442352at2759"/>
<evidence type="ECO:0000259" key="9">
    <source>
        <dbReference type="Pfam" id="PF03600"/>
    </source>
</evidence>
<dbReference type="AlphaFoldDB" id="A0A196SDT9"/>
<feature type="transmembrane region" description="Helical" evidence="8">
    <location>
        <begin position="966"/>
        <end position="989"/>
    </location>
</feature>
<dbReference type="GO" id="GO:0015105">
    <property type="term" value="F:arsenite transmembrane transporter activity"/>
    <property type="evidence" value="ECO:0007669"/>
    <property type="project" value="InterPro"/>
</dbReference>
<dbReference type="InterPro" id="IPR000802">
    <property type="entry name" value="Arsenical_pump_ArsB"/>
</dbReference>
<feature type="transmembrane region" description="Helical" evidence="8">
    <location>
        <begin position="1010"/>
        <end position="1040"/>
    </location>
</feature>
<dbReference type="PANTHER" id="PTHR43568">
    <property type="entry name" value="P PROTEIN"/>
    <property type="match status" value="1"/>
</dbReference>
<feature type="domain" description="Citrate transporter-like" evidence="9">
    <location>
        <begin position="697"/>
        <end position="1059"/>
    </location>
</feature>
<evidence type="ECO:0000313" key="11">
    <source>
        <dbReference type="EMBL" id="OAO14297.1"/>
    </source>
</evidence>
<dbReference type="InterPro" id="IPR051475">
    <property type="entry name" value="Diverse_Ion_Transporter"/>
</dbReference>
<sequence length="1117" mass="123195">MSIEMVDMNKEAPKPGPASDVIEHSTQEVGNQIDLPRIYSSTGRWEDSFVGTSDTYGSYASSGMYGNHASINYVFGQLGGHQNTRSKQGAQIRYDSKGTILNYTTAVAQLFKLKNREDFMGENLFVMIDPEYLQEMTKEKVGESFGLIADPSSKLNQEASVRAVRATGEVFDLLLTITKVTHNIITASLRDATAPDAIQPPHTVSSASASYQDSLSSYQSTLSHLYNGLVVDVNELNGDAGEWVGTGRFAAGMEEISGDKANNVVSAVSLTAFSDLRRALESGVILLDVEANSLSEVANLLLDEAEMKGLSTPEIREPVLRLFDMPETSLLQPAETKKEGCKVYVTKTAVLKKPLVGLVRVKNPVVMSAKDEIGIRYFLFVLGSVDCTSTQQLHEMGRAFSLMMSQNWFSSTARKINTPHLFLRLMDNFLTRCMMLPPPDPLAAKPFEVKQNVGSAGCCGKTERVMVIMPNTTMQRTTHQLRRRQRVINEHDNVLKNEALQQEPTVEELEKDKPSLFISKLSPKDWVIWAITLVACVGVLLLLNLHHFTPYDDGLHTTPMLGYSMSIPGGFKSIINTSPLYFQLPASPRGLYEVRVAVQTSETPYSLQYQLLEGLKNGTEIPRGDLVTILSTPAKETESLEEFDFLDDVLPVTESTVFVKVTTNSTAPVSFVMHAEAMRPIGRHRVLLGALILIVIYALLLLEVINRAVVAFIGAFVTLLLVSFVSEAPALSTVVSWMDASTLCLLFGMMIMIQMLSTTGMFEYMAVSVLTWSKGMIVVLNICLCLLTAVCSAFLDNVTTMLLIAPVTIELAKMMDVDPIPFLLPEVIYSNIGGTATQIGDPPNIIIGNMLKEHIGFIDFIKNCTPCVLICMVFVYPFVYFYYRKDLTHPDFKIDPSLREKYQIKNKPLLAKCGTVLLTVIVLFFMHSFHHIDTAFIAIAGAFACLFLGTNEDLHATFELLEWETLVFFAGLFIMIEGINELGVIRAIGNGVSALIEHAPEKWQSFIAHMLILWVSGLASSVLDNIAFTATMIPIIQILAEHPELDFDIYTLAWVLAFGACFGGNGTLVGAGANLVTAGICATNGHPVSFGMFFKFGFPCMMITMIVSTVYSWIRYV</sequence>
<comment type="subcellular location">
    <subcellularLocation>
        <location evidence="1">Cell membrane</location>
        <topology evidence="1">Multi-pass membrane protein</topology>
    </subcellularLocation>
</comment>
<evidence type="ECO:0000256" key="8">
    <source>
        <dbReference type="SAM" id="Phobius"/>
    </source>
</evidence>
<organism evidence="11 12">
    <name type="scientific">Blastocystis sp. subtype 1 (strain ATCC 50177 / NandII)</name>
    <dbReference type="NCBI Taxonomy" id="478820"/>
    <lineage>
        <taxon>Eukaryota</taxon>
        <taxon>Sar</taxon>
        <taxon>Stramenopiles</taxon>
        <taxon>Bigyra</taxon>
        <taxon>Opalozoa</taxon>
        <taxon>Opalinata</taxon>
        <taxon>Blastocystidae</taxon>
        <taxon>Blastocystis</taxon>
    </lineage>
</organism>
<evidence type="ECO:0000313" key="12">
    <source>
        <dbReference type="Proteomes" id="UP000078348"/>
    </source>
</evidence>
<evidence type="ECO:0000256" key="1">
    <source>
        <dbReference type="ARBA" id="ARBA00004651"/>
    </source>
</evidence>
<evidence type="ECO:0000256" key="6">
    <source>
        <dbReference type="ARBA" id="ARBA00022989"/>
    </source>
</evidence>
<dbReference type="InterPro" id="IPR004680">
    <property type="entry name" value="Cit_transptr-like_dom"/>
</dbReference>
<accession>A0A196SDT9</accession>
<evidence type="ECO:0000256" key="5">
    <source>
        <dbReference type="ARBA" id="ARBA00022692"/>
    </source>
</evidence>
<dbReference type="Pfam" id="PF07565">
    <property type="entry name" value="Band_3_cyto"/>
    <property type="match status" value="2"/>
</dbReference>
<dbReference type="Pfam" id="PF03600">
    <property type="entry name" value="CitMHS"/>
    <property type="match status" value="1"/>
</dbReference>
<feature type="transmembrane region" description="Helical" evidence="8">
    <location>
        <begin position="686"/>
        <end position="702"/>
    </location>
</feature>
<dbReference type="PANTHER" id="PTHR43568:SF1">
    <property type="entry name" value="P PROTEIN"/>
    <property type="match status" value="1"/>
</dbReference>
<feature type="domain" description="Band 3 cytoplasmic" evidence="10">
    <location>
        <begin position="330"/>
        <end position="439"/>
    </location>
</feature>
<evidence type="ECO:0000256" key="2">
    <source>
        <dbReference type="ARBA" id="ARBA00009843"/>
    </source>
</evidence>
<comment type="caution">
    <text evidence="11">The sequence shown here is derived from an EMBL/GenBank/DDBJ whole genome shotgun (WGS) entry which is preliminary data.</text>
</comment>
<feature type="domain" description="Band 3 cytoplasmic" evidence="10">
    <location>
        <begin position="231"/>
        <end position="321"/>
    </location>
</feature>
<dbReference type="GO" id="GO:0008509">
    <property type="term" value="F:monoatomic anion transmembrane transporter activity"/>
    <property type="evidence" value="ECO:0007669"/>
    <property type="project" value="InterPro"/>
</dbReference>
<feature type="transmembrane region" description="Helical" evidence="8">
    <location>
        <begin position="776"/>
        <end position="795"/>
    </location>
</feature>
<dbReference type="Gene3D" id="3.40.930.10">
    <property type="entry name" value="Mannitol-specific EII, Chain A"/>
    <property type="match status" value="1"/>
</dbReference>
<dbReference type="GO" id="GO:0005886">
    <property type="term" value="C:plasma membrane"/>
    <property type="evidence" value="ECO:0007669"/>
    <property type="project" value="UniProtKB-SubCell"/>
</dbReference>
<dbReference type="CDD" id="cd01116">
    <property type="entry name" value="P_permease"/>
    <property type="match status" value="1"/>
</dbReference>
<protein>
    <submittedName>
        <fullName evidence="11">Transporter</fullName>
    </submittedName>
</protein>
<proteinExistence type="inferred from homology"/>
<reference evidence="11 12" key="1">
    <citation type="submission" date="2016-05" db="EMBL/GenBank/DDBJ databases">
        <title>Nuclear genome of Blastocystis sp. subtype 1 NandII.</title>
        <authorList>
            <person name="Gentekaki E."/>
            <person name="Curtis B."/>
            <person name="Stairs C."/>
            <person name="Eme L."/>
            <person name="Herman E."/>
            <person name="Klimes V."/>
            <person name="Arias M.C."/>
            <person name="Elias M."/>
            <person name="Hilliou F."/>
            <person name="Klute M."/>
            <person name="Malik S.-B."/>
            <person name="Pightling A."/>
            <person name="Rachubinski R."/>
            <person name="Salas D."/>
            <person name="Schlacht A."/>
            <person name="Suga H."/>
            <person name="Archibald J."/>
            <person name="Ball S.G."/>
            <person name="Clark G."/>
            <person name="Dacks J."/>
            <person name="Van Der Giezen M."/>
            <person name="Tsaousis A."/>
            <person name="Roger A."/>
        </authorList>
    </citation>
    <scope>NUCLEOTIDE SEQUENCE [LARGE SCALE GENOMIC DNA]</scope>
    <source>
        <strain evidence="12">ATCC 50177 / NandII</strain>
    </source>
</reference>
<feature type="transmembrane region" description="Helical" evidence="8">
    <location>
        <begin position="934"/>
        <end position="951"/>
    </location>
</feature>
<feature type="transmembrane region" description="Helical" evidence="8">
    <location>
        <begin position="1093"/>
        <end position="1114"/>
    </location>
</feature>
<evidence type="ECO:0000256" key="7">
    <source>
        <dbReference type="ARBA" id="ARBA00023136"/>
    </source>
</evidence>
<keyword evidence="5 8" id="KW-0812">Transmembrane</keyword>